<dbReference type="SUPFAM" id="SSF50494">
    <property type="entry name" value="Trypsin-like serine proteases"/>
    <property type="match status" value="1"/>
</dbReference>
<dbReference type="InterPro" id="IPR001940">
    <property type="entry name" value="Peptidase_S1C"/>
</dbReference>
<evidence type="ECO:0000256" key="11">
    <source>
        <dbReference type="ARBA" id="ARBA00032850"/>
    </source>
</evidence>
<evidence type="ECO:0000256" key="5">
    <source>
        <dbReference type="ARBA" id="ARBA00013958"/>
    </source>
</evidence>
<keyword evidence="8" id="KW-0378">Hydrolase</keyword>
<evidence type="ECO:0000256" key="13">
    <source>
        <dbReference type="SAM" id="SignalP"/>
    </source>
</evidence>
<dbReference type="RefSeq" id="WP_092086254.1">
    <property type="nucleotide sequence ID" value="NZ_FMZW01000028.1"/>
</dbReference>
<evidence type="ECO:0000256" key="6">
    <source>
        <dbReference type="ARBA" id="ARBA00022670"/>
    </source>
</evidence>
<proteinExistence type="inferred from homology"/>
<keyword evidence="6 15" id="KW-0645">Protease</keyword>
<name>A0A1G7DJI1_9BRAD</name>
<evidence type="ECO:0000313" key="15">
    <source>
        <dbReference type="EMBL" id="SDE51694.1"/>
    </source>
</evidence>
<dbReference type="GO" id="GO:0004252">
    <property type="term" value="F:serine-type endopeptidase activity"/>
    <property type="evidence" value="ECO:0007669"/>
    <property type="project" value="InterPro"/>
</dbReference>
<feature type="chain" id="PRO_5011683634" description="Probable periplasmic serine endoprotease DegP-like" evidence="13">
    <location>
        <begin position="44"/>
        <end position="410"/>
    </location>
</feature>
<feature type="compositionally biased region" description="Low complexity" evidence="12">
    <location>
        <begin position="99"/>
        <end position="126"/>
    </location>
</feature>
<accession>A0A1G7DJI1</accession>
<dbReference type="Proteomes" id="UP000199245">
    <property type="component" value="Unassembled WGS sequence"/>
</dbReference>
<evidence type="ECO:0000256" key="2">
    <source>
        <dbReference type="ARBA" id="ARBA00004418"/>
    </source>
</evidence>
<evidence type="ECO:0000259" key="14">
    <source>
        <dbReference type="PROSITE" id="PS50106"/>
    </source>
</evidence>
<dbReference type="CDD" id="cd10839">
    <property type="entry name" value="cpPDZ1_DegP-like"/>
    <property type="match status" value="1"/>
</dbReference>
<sequence length="410" mass="41339">MNQRNPAFVCLRTSLVTAAFTSALLVGASLVTASLVTASLAHAQPANSRADHGNGGPGEFADLAEKVGPAVIGVNAKVAAAADDDDSSPGDSPGGSLGPDGSPDQGTPGRAVPNPGGRGPGNLPKLGEMTSIGSGFFISADGYAVTNNHVLGGSDRADVRTSDNKVYKAKVLGKDPVSDLALLKVDGRTDFNYVKLADQAPRTGDWVLAAGNSFGLGNTVTAGIVSARARDLETGSSEDFVQIDARINRGDSGGPSFNTHGEVIGVNSLIFSPSGGSVGVAFAIPADTVKTVIPQLKDKGMVTRGWMGAQIQSITPGIAESLGANNLHGAVVVGVQTGGPAAKAGLRRGDVITSVNDEPIKSANELTKKVYAGAPGSSVKLSMLRDNAPNSLSVTLGQLAQSQAPAGTPK</sequence>
<dbReference type="AlphaFoldDB" id="A0A1G7DJI1"/>
<dbReference type="SMART" id="SM00228">
    <property type="entry name" value="PDZ"/>
    <property type="match status" value="1"/>
</dbReference>
<dbReference type="Pfam" id="PF13365">
    <property type="entry name" value="Trypsin_2"/>
    <property type="match status" value="1"/>
</dbReference>
<dbReference type="EMBL" id="FMZW01000028">
    <property type="protein sequence ID" value="SDE51694.1"/>
    <property type="molecule type" value="Genomic_DNA"/>
</dbReference>
<dbReference type="PRINTS" id="PR00834">
    <property type="entry name" value="PROTEASES2C"/>
</dbReference>
<dbReference type="PANTHER" id="PTHR22939">
    <property type="entry name" value="SERINE PROTEASE FAMILY S1C HTRA-RELATED"/>
    <property type="match status" value="1"/>
</dbReference>
<evidence type="ECO:0000256" key="7">
    <source>
        <dbReference type="ARBA" id="ARBA00022764"/>
    </source>
</evidence>
<feature type="domain" description="PDZ" evidence="14">
    <location>
        <begin position="291"/>
        <end position="387"/>
    </location>
</feature>
<dbReference type="SUPFAM" id="SSF50156">
    <property type="entry name" value="PDZ domain-like"/>
    <property type="match status" value="1"/>
</dbReference>
<comment type="subcellular location">
    <subcellularLocation>
        <location evidence="2">Periplasm</location>
    </subcellularLocation>
</comment>
<evidence type="ECO:0000256" key="4">
    <source>
        <dbReference type="ARBA" id="ARBA00013035"/>
    </source>
</evidence>
<feature type="signal peptide" evidence="13">
    <location>
        <begin position="1"/>
        <end position="43"/>
    </location>
</feature>
<dbReference type="Gene3D" id="2.30.42.10">
    <property type="match status" value="1"/>
</dbReference>
<dbReference type="GO" id="GO:0006508">
    <property type="term" value="P:proteolysis"/>
    <property type="evidence" value="ECO:0007669"/>
    <property type="project" value="UniProtKB-KW"/>
</dbReference>
<evidence type="ECO:0000256" key="12">
    <source>
        <dbReference type="SAM" id="MobiDB-lite"/>
    </source>
</evidence>
<feature type="region of interest" description="Disordered" evidence="12">
    <location>
        <begin position="80"/>
        <end position="126"/>
    </location>
</feature>
<evidence type="ECO:0000256" key="3">
    <source>
        <dbReference type="ARBA" id="ARBA00010541"/>
    </source>
</evidence>
<evidence type="ECO:0000313" key="16">
    <source>
        <dbReference type="Proteomes" id="UP000199245"/>
    </source>
</evidence>
<evidence type="ECO:0000256" key="10">
    <source>
        <dbReference type="ARBA" id="ARBA00023016"/>
    </source>
</evidence>
<reference evidence="15 16" key="1">
    <citation type="submission" date="2016-10" db="EMBL/GenBank/DDBJ databases">
        <authorList>
            <person name="de Groot N.N."/>
        </authorList>
    </citation>
    <scope>NUCLEOTIDE SEQUENCE [LARGE SCALE GENOMIC DNA]</scope>
    <source>
        <strain evidence="15 16">R5</strain>
    </source>
</reference>
<dbReference type="Gene3D" id="2.40.10.120">
    <property type="match status" value="1"/>
</dbReference>
<dbReference type="InterPro" id="IPR009003">
    <property type="entry name" value="Peptidase_S1_PA"/>
</dbReference>
<dbReference type="PANTHER" id="PTHR22939:SF130">
    <property type="entry name" value="PERIPLASMIC SERINE ENDOPROTEASE DEGP-LIKE-RELATED"/>
    <property type="match status" value="1"/>
</dbReference>
<organism evidence="15 16">
    <name type="scientific">Bradyrhizobium brasilense</name>
    <dbReference type="NCBI Taxonomy" id="1419277"/>
    <lineage>
        <taxon>Bacteria</taxon>
        <taxon>Pseudomonadati</taxon>
        <taxon>Pseudomonadota</taxon>
        <taxon>Alphaproteobacteria</taxon>
        <taxon>Hyphomicrobiales</taxon>
        <taxon>Nitrobacteraceae</taxon>
        <taxon>Bradyrhizobium</taxon>
    </lineage>
</organism>
<protein>
    <recommendedName>
        <fullName evidence="5">Probable periplasmic serine endoprotease DegP-like</fullName>
        <ecNumber evidence="4">3.4.21.107</ecNumber>
    </recommendedName>
    <alternativeName>
        <fullName evidence="11">Protease Do</fullName>
    </alternativeName>
</protein>
<dbReference type="InterPro" id="IPR036034">
    <property type="entry name" value="PDZ_sf"/>
</dbReference>
<evidence type="ECO:0000256" key="9">
    <source>
        <dbReference type="ARBA" id="ARBA00022825"/>
    </source>
</evidence>
<dbReference type="Pfam" id="PF13180">
    <property type="entry name" value="PDZ_2"/>
    <property type="match status" value="1"/>
</dbReference>
<dbReference type="PROSITE" id="PS50106">
    <property type="entry name" value="PDZ"/>
    <property type="match status" value="1"/>
</dbReference>
<evidence type="ECO:0000256" key="1">
    <source>
        <dbReference type="ARBA" id="ARBA00001772"/>
    </source>
</evidence>
<dbReference type="InterPro" id="IPR001478">
    <property type="entry name" value="PDZ"/>
</dbReference>
<evidence type="ECO:0000256" key="8">
    <source>
        <dbReference type="ARBA" id="ARBA00022801"/>
    </source>
</evidence>
<keyword evidence="7" id="KW-0574">Periplasm</keyword>
<keyword evidence="13" id="KW-0732">Signal</keyword>
<dbReference type="GO" id="GO:0042597">
    <property type="term" value="C:periplasmic space"/>
    <property type="evidence" value="ECO:0007669"/>
    <property type="project" value="UniProtKB-SubCell"/>
</dbReference>
<gene>
    <name evidence="15" type="ORF">SAMN05216337_102813</name>
</gene>
<comment type="catalytic activity">
    <reaction evidence="1">
        <text>Acts on substrates that are at least partially unfolded. The cleavage site P1 residue is normally between a pair of hydrophobic residues, such as Val-|-Val.</text>
        <dbReference type="EC" id="3.4.21.107"/>
    </reaction>
</comment>
<keyword evidence="9" id="KW-0720">Serine protease</keyword>
<keyword evidence="10" id="KW-0346">Stress response</keyword>
<comment type="similarity">
    <text evidence="3">Belongs to the peptidase S1C family.</text>
</comment>
<dbReference type="EC" id="3.4.21.107" evidence="4"/>